<proteinExistence type="inferred from homology"/>
<gene>
    <name evidence="4" type="ORF">HK414_06960</name>
</gene>
<evidence type="ECO:0000256" key="2">
    <source>
        <dbReference type="ARBA" id="ARBA00023002"/>
    </source>
</evidence>
<keyword evidence="5" id="KW-1185">Reference proteome</keyword>
<dbReference type="CDD" id="cd05233">
    <property type="entry name" value="SDR_c"/>
    <property type="match status" value="1"/>
</dbReference>
<evidence type="ECO:0000313" key="4">
    <source>
        <dbReference type="EMBL" id="QJW83841.1"/>
    </source>
</evidence>
<dbReference type="PANTHER" id="PTHR42760:SF133">
    <property type="entry name" value="3-OXOACYL-[ACYL-CARRIER-PROTEIN] REDUCTASE"/>
    <property type="match status" value="1"/>
</dbReference>
<dbReference type="PRINTS" id="PR00080">
    <property type="entry name" value="SDRFAMILY"/>
</dbReference>
<dbReference type="InterPro" id="IPR020904">
    <property type="entry name" value="Sc_DH/Rdtase_CS"/>
</dbReference>
<comment type="similarity">
    <text evidence="1">Belongs to the short-chain dehydrogenases/reductases (SDR) family.</text>
</comment>
<evidence type="ECO:0000313" key="5">
    <source>
        <dbReference type="Proteomes" id="UP000500826"/>
    </source>
</evidence>
<evidence type="ECO:0000259" key="3">
    <source>
        <dbReference type="PROSITE" id="PS50206"/>
    </source>
</evidence>
<dbReference type="SUPFAM" id="SSF51735">
    <property type="entry name" value="NAD(P)-binding Rossmann-fold domains"/>
    <property type="match status" value="1"/>
</dbReference>
<organism evidence="4 5">
    <name type="scientific">Ramlibacter terrae</name>
    <dbReference type="NCBI Taxonomy" id="2732511"/>
    <lineage>
        <taxon>Bacteria</taxon>
        <taxon>Pseudomonadati</taxon>
        <taxon>Pseudomonadota</taxon>
        <taxon>Betaproteobacteria</taxon>
        <taxon>Burkholderiales</taxon>
        <taxon>Comamonadaceae</taxon>
        <taxon>Ramlibacter</taxon>
    </lineage>
</organism>
<keyword evidence="2" id="KW-0560">Oxidoreductase</keyword>
<feature type="domain" description="Rhodanese" evidence="3">
    <location>
        <begin position="34"/>
        <end position="80"/>
    </location>
</feature>
<dbReference type="Gene3D" id="3.40.50.720">
    <property type="entry name" value="NAD(P)-binding Rossmann-like Domain"/>
    <property type="match status" value="1"/>
</dbReference>
<dbReference type="PROSITE" id="PS50206">
    <property type="entry name" value="RHODANESE_3"/>
    <property type="match status" value="1"/>
</dbReference>
<dbReference type="PROSITE" id="PS00061">
    <property type="entry name" value="ADH_SHORT"/>
    <property type="match status" value="1"/>
</dbReference>
<dbReference type="InterPro" id="IPR036291">
    <property type="entry name" value="NAD(P)-bd_dom_sf"/>
</dbReference>
<sequence>MNYGLRGKTALVTGGAGGIGSATARLFAQQGVAVALFDRDGDGAERVAAALRAEGAKAIAGTMDVRELEAFAAAVERTERELGGLDFVVSVAGGGTRQTLSTLSTEDWHAVIDLNLTGPFNAIKAGAPALRRRGGGAIVTVGSLAGLRMSMNNGVSYTAAKAGVLGLTRHAAYELGRDNIRVNAVLPGPVLTPQMKAKISVETLERVPRELPLGRWVQPEEVAAPILFFCSPMSSACTGTHVIIDSGLHVGATGPRDEYDSTRDHAAATPSS</sequence>
<dbReference type="InterPro" id="IPR001763">
    <property type="entry name" value="Rhodanese-like_dom"/>
</dbReference>
<name>A0ABX6P3X7_9BURK</name>
<dbReference type="PANTHER" id="PTHR42760">
    <property type="entry name" value="SHORT-CHAIN DEHYDROGENASES/REDUCTASES FAMILY MEMBER"/>
    <property type="match status" value="1"/>
</dbReference>
<dbReference type="Proteomes" id="UP000500826">
    <property type="component" value="Chromosome"/>
</dbReference>
<dbReference type="EMBL" id="CP053418">
    <property type="protein sequence ID" value="QJW83841.1"/>
    <property type="molecule type" value="Genomic_DNA"/>
</dbReference>
<accession>A0ABX6P3X7</accession>
<reference evidence="4 5" key="1">
    <citation type="submission" date="2020-05" db="EMBL/GenBank/DDBJ databases">
        <title>Ramlibacter rhizophilus sp. nov., isolated from rhizosphere soil of national flower Mugunghwa from South Korea.</title>
        <authorList>
            <person name="Zheng-Fei Y."/>
            <person name="Huan T."/>
        </authorList>
    </citation>
    <scope>NUCLEOTIDE SEQUENCE [LARGE SCALE GENOMIC DNA]</scope>
    <source>
        <strain evidence="4 5">H242</strain>
    </source>
</reference>
<protein>
    <submittedName>
        <fullName evidence="4">SDR family oxidoreductase</fullName>
    </submittedName>
</protein>
<evidence type="ECO:0000256" key="1">
    <source>
        <dbReference type="ARBA" id="ARBA00006484"/>
    </source>
</evidence>
<dbReference type="PRINTS" id="PR00081">
    <property type="entry name" value="GDHRDH"/>
</dbReference>
<dbReference type="Pfam" id="PF13561">
    <property type="entry name" value="adh_short_C2"/>
    <property type="match status" value="1"/>
</dbReference>
<dbReference type="InterPro" id="IPR002347">
    <property type="entry name" value="SDR_fam"/>
</dbReference>
<reference evidence="4 5" key="2">
    <citation type="submission" date="2020-05" db="EMBL/GenBank/DDBJ databases">
        <authorList>
            <person name="Khan S.A."/>
            <person name="Jeon C.O."/>
            <person name="Chun B.H."/>
        </authorList>
    </citation>
    <scope>NUCLEOTIDE SEQUENCE [LARGE SCALE GENOMIC DNA]</scope>
    <source>
        <strain evidence="4 5">H242</strain>
    </source>
</reference>